<sequence>MKQLLRRAARWLASKPGIGRFVRIGIAVVRLPVSNDRQQIFLTQQLPQLLDTLSDINHRQANLDRDQENLTKTAPITLRQLTRDVLTLRREIEALKRAPSQSTVQLTNEPSPENRNRRVKLGSGSGPQKGQFIVDYPLPRTTTVAHLDNLRLENAQVHDIYASHVLECFSPEQLSESLLPRLRELLAPKGRLHVTALDSEAMIRGYSLGTISHDDLRDSLFGLRTTEGDEPRLNVFTAGTLTQLLLEAGFANVQLVGEARRNGNGLEFEIVAQKEKALQ</sequence>
<proteinExistence type="predicted"/>
<feature type="compositionally biased region" description="Polar residues" evidence="1">
    <location>
        <begin position="99"/>
        <end position="113"/>
    </location>
</feature>
<dbReference type="HOGENOM" id="CLU_997279_0_0_4"/>
<gene>
    <name evidence="2" type="ordered locus">Vapar_0762</name>
</gene>
<dbReference type="Gene3D" id="3.40.50.150">
    <property type="entry name" value="Vaccinia Virus protein VP39"/>
    <property type="match status" value="1"/>
</dbReference>
<dbReference type="eggNOG" id="COG4627">
    <property type="taxonomic scope" value="Bacteria"/>
</dbReference>
<accession>C5CMB4</accession>
<dbReference type="KEGG" id="vap:Vapar_0762"/>
<evidence type="ECO:0000256" key="1">
    <source>
        <dbReference type="SAM" id="MobiDB-lite"/>
    </source>
</evidence>
<dbReference type="AlphaFoldDB" id="C5CMB4"/>
<dbReference type="STRING" id="543728.Vapar_0762"/>
<dbReference type="EMBL" id="CP001635">
    <property type="protein sequence ID" value="ACS17415.1"/>
    <property type="molecule type" value="Genomic_DNA"/>
</dbReference>
<dbReference type="SUPFAM" id="SSF53335">
    <property type="entry name" value="S-adenosyl-L-methionine-dependent methyltransferases"/>
    <property type="match status" value="1"/>
</dbReference>
<dbReference type="OrthoDB" id="9810247at2"/>
<organism evidence="2">
    <name type="scientific">Variovorax paradoxus (strain S110)</name>
    <dbReference type="NCBI Taxonomy" id="543728"/>
    <lineage>
        <taxon>Bacteria</taxon>
        <taxon>Pseudomonadati</taxon>
        <taxon>Pseudomonadota</taxon>
        <taxon>Betaproteobacteria</taxon>
        <taxon>Burkholderiales</taxon>
        <taxon>Comamonadaceae</taxon>
        <taxon>Variovorax</taxon>
    </lineage>
</organism>
<feature type="region of interest" description="Disordered" evidence="1">
    <location>
        <begin position="98"/>
        <end position="133"/>
    </location>
</feature>
<dbReference type="InterPro" id="IPR029063">
    <property type="entry name" value="SAM-dependent_MTases_sf"/>
</dbReference>
<protein>
    <submittedName>
        <fullName evidence="2">Uncharacterized protein</fullName>
    </submittedName>
</protein>
<name>C5CMB4_VARPS</name>
<reference evidence="2" key="1">
    <citation type="submission" date="2009-06" db="EMBL/GenBank/DDBJ databases">
        <title>Complete sequence of chromosome 1 of Variovorax paradoxus S110.</title>
        <authorList>
            <consortium name="US DOE Joint Genome Institute"/>
            <person name="Lucas S."/>
            <person name="Copeland A."/>
            <person name="Lapidus A."/>
            <person name="Glavina del Rio T."/>
            <person name="Tice H."/>
            <person name="Bruce D."/>
            <person name="Goodwin L."/>
            <person name="Pitluck S."/>
            <person name="Chertkov O."/>
            <person name="Brettin T."/>
            <person name="Detter J.C."/>
            <person name="Han C."/>
            <person name="Larimer F."/>
            <person name="Land M."/>
            <person name="Hauser L."/>
            <person name="Kyrpides N."/>
            <person name="Ovchinnikova G."/>
            <person name="Orwin P."/>
            <person name="Leadbetter J.R."/>
            <person name="Spain J.C."/>
            <person name="Han J.I."/>
        </authorList>
    </citation>
    <scope>NUCLEOTIDE SEQUENCE</scope>
    <source>
        <strain evidence="2">S110</strain>
    </source>
</reference>
<evidence type="ECO:0000313" key="2">
    <source>
        <dbReference type="EMBL" id="ACS17415.1"/>
    </source>
</evidence>